<proteinExistence type="predicted"/>
<dbReference type="AlphaFoldDB" id="A0A016TJ83"/>
<dbReference type="STRING" id="53326.A0A016TJ83"/>
<dbReference type="EMBL" id="JARK01001435">
    <property type="protein sequence ID" value="EYC02613.1"/>
    <property type="molecule type" value="Genomic_DNA"/>
</dbReference>
<accession>A0A016TJ83</accession>
<organism evidence="1 2">
    <name type="scientific">Ancylostoma ceylanicum</name>
    <dbReference type="NCBI Taxonomy" id="53326"/>
    <lineage>
        <taxon>Eukaryota</taxon>
        <taxon>Metazoa</taxon>
        <taxon>Ecdysozoa</taxon>
        <taxon>Nematoda</taxon>
        <taxon>Chromadorea</taxon>
        <taxon>Rhabditida</taxon>
        <taxon>Rhabditina</taxon>
        <taxon>Rhabditomorpha</taxon>
        <taxon>Strongyloidea</taxon>
        <taxon>Ancylostomatidae</taxon>
        <taxon>Ancylostomatinae</taxon>
        <taxon>Ancylostoma</taxon>
    </lineage>
</organism>
<reference evidence="2" key="1">
    <citation type="journal article" date="2015" name="Nat. Genet.">
        <title>The genome and transcriptome of the zoonotic hookworm Ancylostoma ceylanicum identify infection-specific gene families.</title>
        <authorList>
            <person name="Schwarz E.M."/>
            <person name="Hu Y."/>
            <person name="Antoshechkin I."/>
            <person name="Miller M.M."/>
            <person name="Sternberg P.W."/>
            <person name="Aroian R.V."/>
        </authorList>
    </citation>
    <scope>NUCLEOTIDE SEQUENCE</scope>
    <source>
        <strain evidence="2">HY135</strain>
    </source>
</reference>
<sequence length="368" mass="41758">MQHLRSTGECHDSGKEVARNGFAIDTGGLRNARLLNKVLDRDTLQSTPTQRVVPTWAARQPESPKQTRFGCHQLSARNSNFMAHRPVLLPIEAEEKPLKRVSVSNAEFNCDQSSANGDVFSHPRDDNHIESIIDETVNAFESRFVNSSVNDDSNYISFIEKSFSEEFNQGNHPAIRNDTVRTPSTAIVPYKKARRDEQNINTLKTIPTPLNYSGQERFCSPRLQPSVMDRFLDLKIVLLADVLAKRKFWMLPKIVNVMGICQVRGELTAKHGSWLLHVDVTDESIDSQNCVVASQLLEKLLGFSVRQCEVLSREKNMYELSRCKERAMEVMKSFQRLDLVLSMEIHSQREKLPLIVKVLSLYEAVAAC</sequence>
<protein>
    <submittedName>
        <fullName evidence="1">Uncharacterized protein</fullName>
    </submittedName>
</protein>
<comment type="caution">
    <text evidence="1">The sequence shown here is derived from an EMBL/GenBank/DDBJ whole genome shotgun (WGS) entry which is preliminary data.</text>
</comment>
<dbReference type="Proteomes" id="UP000024635">
    <property type="component" value="Unassembled WGS sequence"/>
</dbReference>
<name>A0A016TJ83_9BILA</name>
<evidence type="ECO:0000313" key="1">
    <source>
        <dbReference type="EMBL" id="EYC02613.1"/>
    </source>
</evidence>
<evidence type="ECO:0000313" key="2">
    <source>
        <dbReference type="Proteomes" id="UP000024635"/>
    </source>
</evidence>
<keyword evidence="2" id="KW-1185">Reference proteome</keyword>
<dbReference type="OrthoDB" id="5849485at2759"/>
<gene>
    <name evidence="1" type="primary">Acey_s0099.g3206</name>
    <name evidence="1" type="ORF">Y032_0099g3206</name>
</gene>